<evidence type="ECO:0000313" key="18">
    <source>
        <dbReference type="EMBL" id="CAF3874852.1"/>
    </source>
</evidence>
<protein>
    <recommendedName>
        <fullName evidence="9">G-protein coupled receptors family 1 profile domain-containing protein</fullName>
    </recommendedName>
</protein>
<evidence type="ECO:0000313" key="19">
    <source>
        <dbReference type="Proteomes" id="UP000663870"/>
    </source>
</evidence>
<keyword evidence="4" id="KW-0297">G-protein coupled receptor</keyword>
<evidence type="ECO:0000256" key="2">
    <source>
        <dbReference type="ARBA" id="ARBA00022692"/>
    </source>
</evidence>
<evidence type="ECO:0000256" key="5">
    <source>
        <dbReference type="ARBA" id="ARBA00023136"/>
    </source>
</evidence>
<evidence type="ECO:0000313" key="11">
    <source>
        <dbReference type="EMBL" id="CAF0988670.1"/>
    </source>
</evidence>
<dbReference type="EMBL" id="CAJNOH010000295">
    <property type="protein sequence ID" value="CAF0988670.1"/>
    <property type="molecule type" value="Genomic_DNA"/>
</dbReference>
<feature type="transmembrane region" description="Helical" evidence="8">
    <location>
        <begin position="185"/>
        <end position="208"/>
    </location>
</feature>
<evidence type="ECO:0000313" key="15">
    <source>
        <dbReference type="EMBL" id="CAF1064984.1"/>
    </source>
</evidence>
<evidence type="ECO:0000313" key="12">
    <source>
        <dbReference type="EMBL" id="CAF1007152.1"/>
    </source>
</evidence>
<dbReference type="Proteomes" id="UP000663864">
    <property type="component" value="Unassembled WGS sequence"/>
</dbReference>
<dbReference type="GO" id="GO:0005886">
    <property type="term" value="C:plasma membrane"/>
    <property type="evidence" value="ECO:0007669"/>
    <property type="project" value="TreeGrafter"/>
</dbReference>
<keyword evidence="5 8" id="KW-0472">Membrane</keyword>
<dbReference type="Proteomes" id="UP000663823">
    <property type="component" value="Unassembled WGS sequence"/>
</dbReference>
<keyword evidence="7" id="KW-0807">Transducer</keyword>
<sequence length="330" mass="39389">MYKIDIFAHQLMIIIGIIMFIFGLIGNILNIYVFSTWSHLKKKSKRKCNNIRSSNSSLYLLTSSISNLIIIIYPFLTRIIFDGFQYSIKDSNAFILCKFRYYILHTFDLISLTCICMATFDRYLISSRKVRLRHMSTVRKQTKQVILFVFILNSIHSIPIGFYFHVSNQNQCIIESKKFLYYYLWTFQICLHSIIPILFLTIFGTLTYRQLKKLKHTKRKGTLTSDKRLSRMLLLMSVAIVLSSIPYCIEHIYYIMIPNDRSKQTSFIYLYHVITSLLFYVNPVTSFYIFFISTPNFRRQVRKLIFWKRPIYHFDNESFTMITILHNLHE</sequence>
<comment type="subcellular location">
    <subcellularLocation>
        <location evidence="1">Membrane</location>
        <topology evidence="1">Multi-pass membrane protein</topology>
    </subcellularLocation>
</comment>
<dbReference type="Proteomes" id="UP000663889">
    <property type="component" value="Unassembled WGS sequence"/>
</dbReference>
<evidence type="ECO:0000256" key="3">
    <source>
        <dbReference type="ARBA" id="ARBA00022989"/>
    </source>
</evidence>
<dbReference type="PANTHER" id="PTHR24243">
    <property type="entry name" value="G-PROTEIN COUPLED RECEPTOR"/>
    <property type="match status" value="1"/>
</dbReference>
<dbReference type="Proteomes" id="UP000663870">
    <property type="component" value="Unassembled WGS sequence"/>
</dbReference>
<gene>
    <name evidence="16" type="ORF">FNK824_LOCUS14751</name>
    <name evidence="17" type="ORF">JBS370_LOCUS18275</name>
    <name evidence="14" type="ORF">JXQ802_LOCUS17030</name>
    <name evidence="15" type="ORF">JXQ802_LOCUS17374</name>
    <name evidence="18" type="ORF">OTI717_LOCUS22433</name>
    <name evidence="11" type="ORF">PYM288_LOCUS13995</name>
    <name evidence="13" type="ORF">RFH988_LOCUS15408</name>
    <name evidence="12" type="ORF">SEV965_LOCUS11097</name>
    <name evidence="10" type="ORF">ZHD862_LOCUS7663</name>
</gene>
<evidence type="ECO:0000256" key="7">
    <source>
        <dbReference type="ARBA" id="ARBA00023224"/>
    </source>
</evidence>
<dbReference type="PROSITE" id="PS50262">
    <property type="entry name" value="G_PROTEIN_RECEP_F1_2"/>
    <property type="match status" value="1"/>
</dbReference>
<evidence type="ECO:0000256" key="8">
    <source>
        <dbReference type="SAM" id="Phobius"/>
    </source>
</evidence>
<dbReference type="PRINTS" id="PR00237">
    <property type="entry name" value="GPCRRHODOPSN"/>
</dbReference>
<evidence type="ECO:0000313" key="20">
    <source>
        <dbReference type="Proteomes" id="UP000663889"/>
    </source>
</evidence>
<keyword evidence="6" id="KW-0675">Receptor</keyword>
<comment type="caution">
    <text evidence="12">The sequence shown here is derived from an EMBL/GenBank/DDBJ whole genome shotgun (WGS) entry which is preliminary data.</text>
</comment>
<evidence type="ECO:0000313" key="17">
    <source>
        <dbReference type="EMBL" id="CAF3851592.1"/>
    </source>
</evidence>
<feature type="domain" description="G-protein coupled receptors family 1 profile" evidence="9">
    <location>
        <begin position="26"/>
        <end position="290"/>
    </location>
</feature>
<keyword evidence="19" id="KW-1185">Reference proteome</keyword>
<feature type="transmembrane region" description="Helical" evidence="8">
    <location>
        <begin position="101"/>
        <end position="124"/>
    </location>
</feature>
<feature type="transmembrane region" description="Helical" evidence="8">
    <location>
        <begin position="268"/>
        <end position="292"/>
    </location>
</feature>
<feature type="transmembrane region" description="Helical" evidence="8">
    <location>
        <begin position="12"/>
        <end position="37"/>
    </location>
</feature>
<evidence type="ECO:0000256" key="1">
    <source>
        <dbReference type="ARBA" id="ARBA00004141"/>
    </source>
</evidence>
<evidence type="ECO:0000313" key="13">
    <source>
        <dbReference type="EMBL" id="CAF1025229.1"/>
    </source>
</evidence>
<evidence type="ECO:0000259" key="9">
    <source>
        <dbReference type="PROSITE" id="PS50262"/>
    </source>
</evidence>
<feature type="transmembrane region" description="Helical" evidence="8">
    <location>
        <begin position="229"/>
        <end position="256"/>
    </location>
</feature>
<dbReference type="Proteomes" id="UP000663882">
    <property type="component" value="Unassembled WGS sequence"/>
</dbReference>
<dbReference type="Gene3D" id="1.20.1070.10">
    <property type="entry name" value="Rhodopsin 7-helix transmembrane proteins"/>
    <property type="match status" value="1"/>
</dbReference>
<dbReference type="SUPFAM" id="SSF81321">
    <property type="entry name" value="Family A G protein-coupled receptor-like"/>
    <property type="match status" value="1"/>
</dbReference>
<dbReference type="EMBL" id="CAJOAX010003822">
    <property type="protein sequence ID" value="CAF3874852.1"/>
    <property type="molecule type" value="Genomic_DNA"/>
</dbReference>
<dbReference type="Proteomes" id="UP000663874">
    <property type="component" value="Unassembled WGS sequence"/>
</dbReference>
<evidence type="ECO:0000313" key="14">
    <source>
        <dbReference type="EMBL" id="CAF1058320.1"/>
    </source>
</evidence>
<dbReference type="EMBL" id="CAJNOL010000424">
    <property type="protein sequence ID" value="CAF1058320.1"/>
    <property type="molecule type" value="Genomic_DNA"/>
</dbReference>
<evidence type="ECO:0000256" key="6">
    <source>
        <dbReference type="ARBA" id="ARBA00023170"/>
    </source>
</evidence>
<dbReference type="OrthoDB" id="10007370at2759"/>
<dbReference type="EMBL" id="CAJOBE010002064">
    <property type="protein sequence ID" value="CAF3796536.1"/>
    <property type="molecule type" value="Genomic_DNA"/>
</dbReference>
<dbReference type="Pfam" id="PF00001">
    <property type="entry name" value="7tm_1"/>
    <property type="match status" value="1"/>
</dbReference>
<feature type="transmembrane region" description="Helical" evidence="8">
    <location>
        <begin position="58"/>
        <end position="81"/>
    </location>
</feature>
<feature type="transmembrane region" description="Helical" evidence="8">
    <location>
        <begin position="145"/>
        <end position="165"/>
    </location>
</feature>
<accession>A0A814H806</accession>
<keyword evidence="2 8" id="KW-0812">Transmembrane</keyword>
<dbReference type="InterPro" id="IPR000276">
    <property type="entry name" value="GPCR_Rhodpsn"/>
</dbReference>
<dbReference type="EMBL" id="CAJNOT010000235">
    <property type="protein sequence ID" value="CAF0906532.1"/>
    <property type="molecule type" value="Genomic_DNA"/>
</dbReference>
<dbReference type="Proteomes" id="UP000663854">
    <property type="component" value="Unassembled WGS sequence"/>
</dbReference>
<proteinExistence type="predicted"/>
<evidence type="ECO:0000313" key="10">
    <source>
        <dbReference type="EMBL" id="CAF0906532.1"/>
    </source>
</evidence>
<dbReference type="EMBL" id="CAJNOU010000471">
    <property type="protein sequence ID" value="CAF1007152.1"/>
    <property type="molecule type" value="Genomic_DNA"/>
</dbReference>
<dbReference type="EMBL" id="CAJNOL010000439">
    <property type="protein sequence ID" value="CAF1064984.1"/>
    <property type="molecule type" value="Genomic_DNA"/>
</dbReference>
<keyword evidence="3 8" id="KW-1133">Transmembrane helix</keyword>
<evidence type="ECO:0000256" key="4">
    <source>
        <dbReference type="ARBA" id="ARBA00023040"/>
    </source>
</evidence>
<organism evidence="12 20">
    <name type="scientific">Rotaria sordida</name>
    <dbReference type="NCBI Taxonomy" id="392033"/>
    <lineage>
        <taxon>Eukaryota</taxon>
        <taxon>Metazoa</taxon>
        <taxon>Spiralia</taxon>
        <taxon>Gnathifera</taxon>
        <taxon>Rotifera</taxon>
        <taxon>Eurotatoria</taxon>
        <taxon>Bdelloidea</taxon>
        <taxon>Philodinida</taxon>
        <taxon>Philodinidae</taxon>
        <taxon>Rotaria</taxon>
    </lineage>
</organism>
<evidence type="ECO:0000313" key="16">
    <source>
        <dbReference type="EMBL" id="CAF3796536.1"/>
    </source>
</evidence>
<dbReference type="InterPro" id="IPR017452">
    <property type="entry name" value="GPCR_Rhodpsn_7TM"/>
</dbReference>
<reference evidence="12" key="1">
    <citation type="submission" date="2021-02" db="EMBL/GenBank/DDBJ databases">
        <authorList>
            <person name="Nowell W R."/>
        </authorList>
    </citation>
    <scope>NUCLEOTIDE SEQUENCE</scope>
</reference>
<dbReference type="EMBL" id="CAJOBD010002052">
    <property type="protein sequence ID" value="CAF3851592.1"/>
    <property type="molecule type" value="Genomic_DNA"/>
</dbReference>
<dbReference type="EMBL" id="CAJNOO010000749">
    <property type="protein sequence ID" value="CAF1025229.1"/>
    <property type="molecule type" value="Genomic_DNA"/>
</dbReference>
<dbReference type="Proteomes" id="UP000663836">
    <property type="component" value="Unassembled WGS sequence"/>
</dbReference>
<dbReference type="PANTHER" id="PTHR24243:SF230">
    <property type="entry name" value="G-PROTEIN COUPLED RECEPTORS FAMILY 1 PROFILE DOMAIN-CONTAINING PROTEIN"/>
    <property type="match status" value="1"/>
</dbReference>
<dbReference type="AlphaFoldDB" id="A0A814H806"/>
<dbReference type="GO" id="GO:0004930">
    <property type="term" value="F:G protein-coupled receptor activity"/>
    <property type="evidence" value="ECO:0007669"/>
    <property type="project" value="UniProtKB-KW"/>
</dbReference>
<name>A0A814H806_9BILA</name>